<dbReference type="InterPro" id="IPR036045">
    <property type="entry name" value="Sec1-like_sf"/>
</dbReference>
<keyword evidence="4" id="KW-1185">Reference proteome</keyword>
<organism evidence="3 4">
    <name type="scientific">Cyanidium caldarium</name>
    <name type="common">Red alga</name>
    <dbReference type="NCBI Taxonomy" id="2771"/>
    <lineage>
        <taxon>Eukaryota</taxon>
        <taxon>Rhodophyta</taxon>
        <taxon>Bangiophyceae</taxon>
        <taxon>Cyanidiales</taxon>
        <taxon>Cyanidiaceae</taxon>
        <taxon>Cyanidium</taxon>
    </lineage>
</organism>
<gene>
    <name evidence="3" type="ORF">CDCA_CDCA17G4329</name>
</gene>
<feature type="region of interest" description="Disordered" evidence="2">
    <location>
        <begin position="870"/>
        <end position="901"/>
    </location>
</feature>
<sequence length="1009" mass="109221">MGNALCGRSGIPTRDAVPTAALRELEDAFPWARLDWLRKQLAAADGDVELASERVRRAMTMPSVAPAPRETSRPTVGADVRAAPETPTPQAARANTPSASGMLMVGTTYPEMRAGRHRRSAFSLRAVTRARLLHGIRNAAYALGGVPYREEIAASASAADEHLSPMSSPTETRVRRNASLRRRRRSRPPSVTRRGGRGDDNGGEGARNELDSSGSTVGPMCTLVLDRATLPVTSAVCRMHHLLDCNVLSVELVHRRSRRSKKLTTSAGSPVEDDAEREEAMPRIFFLSPSKHALDAFVESALPVPPGAAPLTRGGNTETSLAVLLSGHLDERDMVRLRRQAQASTLFSRIACFAEIFVDHVAIEERLFHMNHESALLELFPAPDDVDGAKQRAAGLRQEARQLASVCLTLSSGGSLLPSACRVHSVQYVRGTGIVAGEERSPRAAEAPSVAGDLAQALIAELEALTADVLVRAQRGSEDAAATASAPLVDVLIVDRTVDVASLFVHDFHYQAMAMDLLSYDRLGDQPDASLASCSRFRFARAPPPCGSVGDAPLAMEVDFDEENDALWRRLRHAHIADAVDALSAELDEYLVRNPPVSDALARHQRGGNNAAAVGHGGRGSAVEGAWRELRCIHAEVPEWHSDIEALDAHFALVETLLSLFSTLQLDSVASIEQDLACCRTSKGRRFRHAYSRVQKVLEDPQVRREDKLRVALLYLATQEIGADDMERLLRHFRTIADAPGVSEDEATPDAETHARESGMSLNGLALERAWAFLHQRLAVALRKDRALRRERRERSRSRSRSRLRRDSVDSDAETGDDNAFEETSDDYELSRYSNRLAVILRQWAEGALRPEAVTSPVLANAGRTASWAPGADGGLNGNGAKPISPSSSVSPTPKAARGTTAEPEHIVVVYVAGGITPSEVKDVYRFSERLNVCAVAGGSCVLTAPGAIRLMVSAPGSVNMSSSSSSSSSSNSNTPLTRRPRTRDDPGSNGSSRRRYRPSLSRSRAFRA</sequence>
<dbReference type="SUPFAM" id="SSF56815">
    <property type="entry name" value="Sec1/munc18-like (SM) proteins"/>
    <property type="match status" value="1"/>
</dbReference>
<dbReference type="Gene3D" id="3.90.830.10">
    <property type="entry name" value="Syntaxin Binding Protein 1, Chain A, domain 2"/>
    <property type="match status" value="1"/>
</dbReference>
<feature type="region of interest" description="Disordered" evidence="2">
    <location>
        <begin position="789"/>
        <end position="826"/>
    </location>
</feature>
<feature type="compositionally biased region" description="Low complexity" evidence="2">
    <location>
        <begin position="962"/>
        <end position="974"/>
    </location>
</feature>
<feature type="compositionally biased region" description="Low complexity" evidence="2">
    <location>
        <begin position="883"/>
        <end position="894"/>
    </location>
</feature>
<dbReference type="GO" id="GO:0016192">
    <property type="term" value="P:vesicle-mediated transport"/>
    <property type="evidence" value="ECO:0007669"/>
    <property type="project" value="InterPro"/>
</dbReference>
<feature type="region of interest" description="Disordered" evidence="2">
    <location>
        <begin position="256"/>
        <end position="276"/>
    </location>
</feature>
<evidence type="ECO:0000313" key="4">
    <source>
        <dbReference type="Proteomes" id="UP001301350"/>
    </source>
</evidence>
<dbReference type="Gene3D" id="3.40.50.2060">
    <property type="match status" value="1"/>
</dbReference>
<feature type="compositionally biased region" description="Acidic residues" evidence="2">
    <location>
        <begin position="810"/>
        <end position="826"/>
    </location>
</feature>
<feature type="compositionally biased region" description="Basic and acidic residues" evidence="2">
    <location>
        <begin position="196"/>
        <end position="210"/>
    </location>
</feature>
<dbReference type="InterPro" id="IPR027482">
    <property type="entry name" value="Sec1-like_dom2"/>
</dbReference>
<dbReference type="InterPro" id="IPR001619">
    <property type="entry name" value="Sec1-like"/>
</dbReference>
<feature type="compositionally biased region" description="Basic residues" evidence="2">
    <location>
        <begin position="789"/>
        <end position="804"/>
    </location>
</feature>
<feature type="compositionally biased region" description="Low complexity" evidence="2">
    <location>
        <begin position="999"/>
        <end position="1009"/>
    </location>
</feature>
<comment type="caution">
    <text evidence="3">The sequence shown here is derived from an EMBL/GenBank/DDBJ whole genome shotgun (WGS) entry which is preliminary data.</text>
</comment>
<evidence type="ECO:0000256" key="1">
    <source>
        <dbReference type="ARBA" id="ARBA00009884"/>
    </source>
</evidence>
<feature type="region of interest" description="Disordered" evidence="2">
    <location>
        <begin position="957"/>
        <end position="1009"/>
    </location>
</feature>
<dbReference type="EMBL" id="JANCYW010000017">
    <property type="protein sequence ID" value="KAK4538304.1"/>
    <property type="molecule type" value="Genomic_DNA"/>
</dbReference>
<dbReference type="InterPro" id="IPR043127">
    <property type="entry name" value="Sec-1-like_dom3a"/>
</dbReference>
<evidence type="ECO:0000256" key="2">
    <source>
        <dbReference type="SAM" id="MobiDB-lite"/>
    </source>
</evidence>
<dbReference type="Gene3D" id="1.25.40.60">
    <property type="match status" value="1"/>
</dbReference>
<evidence type="ECO:0000313" key="3">
    <source>
        <dbReference type="EMBL" id="KAK4538304.1"/>
    </source>
</evidence>
<comment type="similarity">
    <text evidence="1">Belongs to the STXBP/unc-18/SEC1 family.</text>
</comment>
<accession>A0AAV9J1C7</accession>
<reference evidence="3 4" key="1">
    <citation type="submission" date="2022-07" db="EMBL/GenBank/DDBJ databases">
        <title>Genome-wide signatures of adaptation to extreme environments.</title>
        <authorList>
            <person name="Cho C.H."/>
            <person name="Yoon H.S."/>
        </authorList>
    </citation>
    <scope>NUCLEOTIDE SEQUENCE [LARGE SCALE GENOMIC DNA]</scope>
    <source>
        <strain evidence="3 4">DBV 063 E5</strain>
    </source>
</reference>
<feature type="region of interest" description="Disordered" evidence="2">
    <location>
        <begin position="62"/>
        <end position="103"/>
    </location>
</feature>
<dbReference type="Pfam" id="PF00995">
    <property type="entry name" value="Sec1"/>
    <property type="match status" value="1"/>
</dbReference>
<dbReference type="Gene3D" id="3.40.50.1910">
    <property type="match status" value="2"/>
</dbReference>
<protein>
    <recommendedName>
        <fullName evidence="5">Syntaxin binding protein</fullName>
    </recommendedName>
</protein>
<proteinExistence type="inferred from homology"/>
<feature type="region of interest" description="Disordered" evidence="2">
    <location>
        <begin position="158"/>
        <end position="215"/>
    </location>
</feature>
<dbReference type="PANTHER" id="PTHR11679">
    <property type="entry name" value="VESICLE PROTEIN SORTING-ASSOCIATED"/>
    <property type="match status" value="1"/>
</dbReference>
<dbReference type="InterPro" id="IPR043154">
    <property type="entry name" value="Sec-1-like_dom1"/>
</dbReference>
<dbReference type="AlphaFoldDB" id="A0AAV9J1C7"/>
<feature type="compositionally biased region" description="Basic residues" evidence="2">
    <location>
        <begin position="175"/>
        <end position="187"/>
    </location>
</feature>
<name>A0AAV9J1C7_CYACA</name>
<evidence type="ECO:0008006" key="5">
    <source>
        <dbReference type="Google" id="ProtNLM"/>
    </source>
</evidence>
<dbReference type="Proteomes" id="UP001301350">
    <property type="component" value="Unassembled WGS sequence"/>
</dbReference>